<evidence type="ECO:0000256" key="4">
    <source>
        <dbReference type="ARBA" id="ARBA00023136"/>
    </source>
</evidence>
<dbReference type="PANTHER" id="PTHR21284:SF12">
    <property type="entry name" value="EG:80H7.2 PROTEIN"/>
    <property type="match status" value="1"/>
</dbReference>
<feature type="transmembrane region" description="Helical" evidence="5">
    <location>
        <begin position="152"/>
        <end position="175"/>
    </location>
</feature>
<evidence type="ECO:0000313" key="7">
    <source>
        <dbReference type="Proteomes" id="UP001374579"/>
    </source>
</evidence>
<evidence type="ECO:0000256" key="5">
    <source>
        <dbReference type="SAM" id="Phobius"/>
    </source>
</evidence>
<comment type="caution">
    <text evidence="6">The sequence shown here is derived from an EMBL/GenBank/DDBJ whole genome shotgun (WGS) entry which is preliminary data.</text>
</comment>
<evidence type="ECO:0000256" key="1">
    <source>
        <dbReference type="ARBA" id="ARBA00004141"/>
    </source>
</evidence>
<dbReference type="Proteomes" id="UP001374579">
    <property type="component" value="Unassembled WGS sequence"/>
</dbReference>
<gene>
    <name evidence="6" type="ORF">V1264_009622</name>
</gene>
<dbReference type="AlphaFoldDB" id="A0AAN9G1P7"/>
<keyword evidence="7" id="KW-1185">Reference proteome</keyword>
<reference evidence="6 7" key="1">
    <citation type="submission" date="2024-02" db="EMBL/GenBank/DDBJ databases">
        <title>Chromosome-scale genome assembly of the rough periwinkle Littorina saxatilis.</title>
        <authorList>
            <person name="De Jode A."/>
            <person name="Faria R."/>
            <person name="Formenti G."/>
            <person name="Sims Y."/>
            <person name="Smith T.P."/>
            <person name="Tracey A."/>
            <person name="Wood J.M.D."/>
            <person name="Zagrodzka Z.B."/>
            <person name="Johannesson K."/>
            <person name="Butlin R.K."/>
            <person name="Leder E.H."/>
        </authorList>
    </citation>
    <scope>NUCLEOTIDE SEQUENCE [LARGE SCALE GENOMIC DNA]</scope>
    <source>
        <strain evidence="6">Snail1</strain>
        <tissue evidence="6">Muscle</tissue>
    </source>
</reference>
<accession>A0AAN9G1P7</accession>
<dbReference type="InterPro" id="IPR004031">
    <property type="entry name" value="PMP22/EMP/MP20/Claudin"/>
</dbReference>
<name>A0AAN9G1P7_9CAEN</name>
<dbReference type="GO" id="GO:0016020">
    <property type="term" value="C:membrane"/>
    <property type="evidence" value="ECO:0007669"/>
    <property type="project" value="UniProtKB-SubCell"/>
</dbReference>
<feature type="transmembrane region" description="Helical" evidence="5">
    <location>
        <begin position="7"/>
        <end position="26"/>
    </location>
</feature>
<evidence type="ECO:0000313" key="6">
    <source>
        <dbReference type="EMBL" id="KAK7092011.1"/>
    </source>
</evidence>
<organism evidence="6 7">
    <name type="scientific">Littorina saxatilis</name>
    <dbReference type="NCBI Taxonomy" id="31220"/>
    <lineage>
        <taxon>Eukaryota</taxon>
        <taxon>Metazoa</taxon>
        <taxon>Spiralia</taxon>
        <taxon>Lophotrochozoa</taxon>
        <taxon>Mollusca</taxon>
        <taxon>Gastropoda</taxon>
        <taxon>Caenogastropoda</taxon>
        <taxon>Littorinimorpha</taxon>
        <taxon>Littorinoidea</taxon>
        <taxon>Littorinidae</taxon>
        <taxon>Littorina</taxon>
    </lineage>
</organism>
<keyword evidence="2 5" id="KW-0812">Transmembrane</keyword>
<keyword evidence="3 5" id="KW-1133">Transmembrane helix</keyword>
<protein>
    <submittedName>
        <fullName evidence="6">Uncharacterized protein</fullName>
    </submittedName>
</protein>
<keyword evidence="4 5" id="KW-0472">Membrane</keyword>
<dbReference type="PANTHER" id="PTHR21284">
    <property type="entry name" value="EG:80H7.2 PROTEIN"/>
    <property type="match status" value="1"/>
</dbReference>
<dbReference type="Pfam" id="PF13903">
    <property type="entry name" value="Claudin_2"/>
    <property type="match status" value="1"/>
</dbReference>
<evidence type="ECO:0000256" key="3">
    <source>
        <dbReference type="ARBA" id="ARBA00022989"/>
    </source>
</evidence>
<feature type="transmembrane region" description="Helical" evidence="5">
    <location>
        <begin position="115"/>
        <end position="140"/>
    </location>
</feature>
<sequence length="183" mass="20327">MADPSTAIKIAFVVFGLGFLFFLFGFSSPYWHLMEWVDHGHPRTTYYGLWKHCQEQARYRSLPYDFCFSLISGDYARDYIRAAQFFETVGFLTALVSLIILLLSICIGSCQNRRILPILSAITAFAAAGCIILGCIIFGAKDEEKNNLSWAFALTLVGGILFAIVGVIVLVFSVIKKGTTESV</sequence>
<comment type="subcellular location">
    <subcellularLocation>
        <location evidence="1">Membrane</location>
        <topology evidence="1">Multi-pass membrane protein</topology>
    </subcellularLocation>
</comment>
<feature type="transmembrane region" description="Helical" evidence="5">
    <location>
        <begin position="89"/>
        <end position="108"/>
    </location>
</feature>
<evidence type="ECO:0000256" key="2">
    <source>
        <dbReference type="ARBA" id="ARBA00022692"/>
    </source>
</evidence>
<dbReference type="Gene3D" id="1.20.140.150">
    <property type="match status" value="1"/>
</dbReference>
<dbReference type="EMBL" id="JBAMIC010000022">
    <property type="protein sequence ID" value="KAK7092011.1"/>
    <property type="molecule type" value="Genomic_DNA"/>
</dbReference>
<proteinExistence type="predicted"/>